<comment type="caution">
    <text evidence="2">The sequence shown here is derived from an EMBL/GenBank/DDBJ whole genome shotgun (WGS) entry which is preliminary data.</text>
</comment>
<protein>
    <submittedName>
        <fullName evidence="2">Uncharacterized protein</fullName>
    </submittedName>
</protein>
<proteinExistence type="predicted"/>
<sequence length="347" mass="37762">MSSLSSSSNSSSVSSSGSSHATKAVNPNPQVVSHPAGNPRLVVVSLSSRRVTPANSRVTRALEVVKLCYDSNSTLMARRLVEVRERFYIPPYYKLHVPLPGHHPYDTFPNGFGLSTDALEAGLWFPLHPVIEACLIEWQISPLQMTPNYGGWGFPPEWTAQPVQHTTLVLSGDKSELVGILRRILSFSRAVRDITEAWLVETGFSPTPQEIFNMARMKSASYAASDVASPSVVSVPPAPTVERPTLTIEKCPRAGGEVPLKKKSKVAVSKGSARATGGSTQTRPDKGKGPAEVEEVAKHGYLLRELCEVKDRAGADIYFAIQMSEMPQVKGEEPVIARWSSLSWLLS</sequence>
<evidence type="ECO:0000313" key="2">
    <source>
        <dbReference type="EMBL" id="RRT33036.1"/>
    </source>
</evidence>
<dbReference type="Proteomes" id="UP000287651">
    <property type="component" value="Unassembled WGS sequence"/>
</dbReference>
<evidence type="ECO:0000256" key="1">
    <source>
        <dbReference type="SAM" id="MobiDB-lite"/>
    </source>
</evidence>
<feature type="region of interest" description="Disordered" evidence="1">
    <location>
        <begin position="267"/>
        <end position="291"/>
    </location>
</feature>
<organism evidence="2 3">
    <name type="scientific">Ensete ventricosum</name>
    <name type="common">Abyssinian banana</name>
    <name type="synonym">Musa ensete</name>
    <dbReference type="NCBI Taxonomy" id="4639"/>
    <lineage>
        <taxon>Eukaryota</taxon>
        <taxon>Viridiplantae</taxon>
        <taxon>Streptophyta</taxon>
        <taxon>Embryophyta</taxon>
        <taxon>Tracheophyta</taxon>
        <taxon>Spermatophyta</taxon>
        <taxon>Magnoliopsida</taxon>
        <taxon>Liliopsida</taxon>
        <taxon>Zingiberales</taxon>
        <taxon>Musaceae</taxon>
        <taxon>Ensete</taxon>
    </lineage>
</organism>
<dbReference type="AlphaFoldDB" id="A0A426X0P9"/>
<evidence type="ECO:0000313" key="3">
    <source>
        <dbReference type="Proteomes" id="UP000287651"/>
    </source>
</evidence>
<dbReference type="EMBL" id="AMZH03030060">
    <property type="protein sequence ID" value="RRT33036.1"/>
    <property type="molecule type" value="Genomic_DNA"/>
</dbReference>
<gene>
    <name evidence="2" type="ORF">B296_00056844</name>
</gene>
<reference evidence="2 3" key="1">
    <citation type="journal article" date="2014" name="Agronomy (Basel)">
        <title>A Draft Genome Sequence for Ensete ventricosum, the Drought-Tolerant Tree Against Hunger.</title>
        <authorList>
            <person name="Harrison J."/>
            <person name="Moore K.A."/>
            <person name="Paszkiewicz K."/>
            <person name="Jones T."/>
            <person name="Grant M."/>
            <person name="Ambacheew D."/>
            <person name="Muzemil S."/>
            <person name="Studholme D.J."/>
        </authorList>
    </citation>
    <scope>NUCLEOTIDE SEQUENCE [LARGE SCALE GENOMIC DNA]</scope>
</reference>
<feature type="compositionally biased region" description="Low complexity" evidence="1">
    <location>
        <begin position="1"/>
        <end position="19"/>
    </location>
</feature>
<accession>A0A426X0P9</accession>
<feature type="region of interest" description="Disordered" evidence="1">
    <location>
        <begin position="1"/>
        <end position="36"/>
    </location>
</feature>
<name>A0A426X0P9_ENSVE</name>